<evidence type="ECO:0000256" key="1">
    <source>
        <dbReference type="SAM" id="MobiDB-lite"/>
    </source>
</evidence>
<organism evidence="2 3">
    <name type="scientific">Meloidogyne graminicola</name>
    <dbReference type="NCBI Taxonomy" id="189291"/>
    <lineage>
        <taxon>Eukaryota</taxon>
        <taxon>Metazoa</taxon>
        <taxon>Ecdysozoa</taxon>
        <taxon>Nematoda</taxon>
        <taxon>Chromadorea</taxon>
        <taxon>Rhabditida</taxon>
        <taxon>Tylenchina</taxon>
        <taxon>Tylenchomorpha</taxon>
        <taxon>Tylenchoidea</taxon>
        <taxon>Meloidogynidae</taxon>
        <taxon>Meloidogyninae</taxon>
        <taxon>Meloidogyne</taxon>
    </lineage>
</organism>
<name>A0A8S9ZUL9_9BILA</name>
<proteinExistence type="predicted"/>
<dbReference type="Proteomes" id="UP000605970">
    <property type="component" value="Unassembled WGS sequence"/>
</dbReference>
<comment type="caution">
    <text evidence="2">The sequence shown here is derived from an EMBL/GenBank/DDBJ whole genome shotgun (WGS) entry which is preliminary data.</text>
</comment>
<keyword evidence="3" id="KW-1185">Reference proteome</keyword>
<feature type="region of interest" description="Disordered" evidence="1">
    <location>
        <begin position="209"/>
        <end position="243"/>
    </location>
</feature>
<accession>A0A8S9ZUL9</accession>
<feature type="compositionally biased region" description="Basic and acidic residues" evidence="1">
    <location>
        <begin position="209"/>
        <end position="223"/>
    </location>
</feature>
<dbReference type="AlphaFoldDB" id="A0A8S9ZUL9"/>
<sequence length="306" mass="35456">MDSDVIKNLTYSIPTGLGHFDSVRKIPKRKTYFNPIWELKLDGVRRSIRGETHFFCLYCQKDYNISSMGITAITAHQSTPRHRKNVESRRLNSKEVITLDTFDLDRDIKQILNSTESQAVLDAEQLNNKEDLIEQNPLTLKTTEKIKPLELIIQSLGNNSNEIDIKQSIPLIEQFLVQKDVSNNEQIECQESLIEETIKSPNKLTNEKTVDHEVIKRLTENRERKRKRAKTSDGDESSDDDELNKNFNERFLDLKAAKMRYYTSQANLAETKCILINEQIALIKAQCEESKARTALLRLQFQQQIK</sequence>
<gene>
    <name evidence="2" type="ORF">Mgra_00003546</name>
</gene>
<evidence type="ECO:0000313" key="2">
    <source>
        <dbReference type="EMBL" id="KAF7636966.1"/>
    </source>
</evidence>
<protein>
    <submittedName>
        <fullName evidence="2">Uncharacterized protein</fullName>
    </submittedName>
</protein>
<dbReference type="EMBL" id="JABEBT010000024">
    <property type="protein sequence ID" value="KAF7636966.1"/>
    <property type="molecule type" value="Genomic_DNA"/>
</dbReference>
<evidence type="ECO:0000313" key="3">
    <source>
        <dbReference type="Proteomes" id="UP000605970"/>
    </source>
</evidence>
<reference evidence="2" key="1">
    <citation type="journal article" date="2020" name="Ecol. Evol.">
        <title>Genome structure and content of the rice root-knot nematode (Meloidogyne graminicola).</title>
        <authorList>
            <person name="Phan N.T."/>
            <person name="Danchin E.G.J."/>
            <person name="Klopp C."/>
            <person name="Perfus-Barbeoch L."/>
            <person name="Kozlowski D.K."/>
            <person name="Koutsovoulos G.D."/>
            <person name="Lopez-Roques C."/>
            <person name="Bouchez O."/>
            <person name="Zahm M."/>
            <person name="Besnard G."/>
            <person name="Bellafiore S."/>
        </authorList>
    </citation>
    <scope>NUCLEOTIDE SEQUENCE</scope>
    <source>
        <strain evidence="2">VN-18</strain>
    </source>
</reference>
<dbReference type="OrthoDB" id="10212062at2759"/>